<dbReference type="EMBL" id="CP139487">
    <property type="protein sequence ID" value="WPU66956.1"/>
    <property type="molecule type" value="Genomic_DNA"/>
</dbReference>
<feature type="transmembrane region" description="Helical" evidence="1">
    <location>
        <begin position="95"/>
        <end position="115"/>
    </location>
</feature>
<keyword evidence="1" id="KW-0472">Membrane</keyword>
<organism evidence="2 3">
    <name type="scientific">Peredibacter starrii</name>
    <dbReference type="NCBI Taxonomy" id="28202"/>
    <lineage>
        <taxon>Bacteria</taxon>
        <taxon>Pseudomonadati</taxon>
        <taxon>Bdellovibrionota</taxon>
        <taxon>Bacteriovoracia</taxon>
        <taxon>Bacteriovoracales</taxon>
        <taxon>Bacteriovoracaceae</taxon>
        <taxon>Peredibacter</taxon>
    </lineage>
</organism>
<proteinExistence type="predicted"/>
<sequence length="117" mass="12784">MSNQTWPIILNFIASLLGAVGQWLYKLGAKDLKEIPIYKNLPFLGGMFSFLIVMGLFMVAFRLGGRISVTFPVYALTFVWGTMIGVFVDKEPFNSMQALGVGLVFVGVAIVGGMATR</sequence>
<dbReference type="Gene3D" id="1.10.3730.20">
    <property type="match status" value="1"/>
</dbReference>
<keyword evidence="1" id="KW-1133">Transmembrane helix</keyword>
<dbReference type="Proteomes" id="UP001324634">
    <property type="component" value="Chromosome"/>
</dbReference>
<name>A0AAX4HUQ0_9BACT</name>
<evidence type="ECO:0000313" key="2">
    <source>
        <dbReference type="EMBL" id="WPU66956.1"/>
    </source>
</evidence>
<feature type="transmembrane region" description="Helical" evidence="1">
    <location>
        <begin position="37"/>
        <end position="61"/>
    </location>
</feature>
<keyword evidence="3" id="KW-1185">Reference proteome</keyword>
<evidence type="ECO:0000256" key="1">
    <source>
        <dbReference type="SAM" id="Phobius"/>
    </source>
</evidence>
<gene>
    <name evidence="2" type="ORF">SOO65_09355</name>
</gene>
<evidence type="ECO:0008006" key="4">
    <source>
        <dbReference type="Google" id="ProtNLM"/>
    </source>
</evidence>
<accession>A0AAX4HUQ0</accession>
<dbReference type="KEGG" id="psti:SOO65_09355"/>
<dbReference type="InterPro" id="IPR037185">
    <property type="entry name" value="EmrE-like"/>
</dbReference>
<dbReference type="SUPFAM" id="SSF103481">
    <property type="entry name" value="Multidrug resistance efflux transporter EmrE"/>
    <property type="match status" value="1"/>
</dbReference>
<evidence type="ECO:0000313" key="3">
    <source>
        <dbReference type="Proteomes" id="UP001324634"/>
    </source>
</evidence>
<dbReference type="AlphaFoldDB" id="A0AAX4HUQ0"/>
<feature type="transmembrane region" description="Helical" evidence="1">
    <location>
        <begin position="6"/>
        <end position="25"/>
    </location>
</feature>
<feature type="transmembrane region" description="Helical" evidence="1">
    <location>
        <begin position="67"/>
        <end position="88"/>
    </location>
</feature>
<reference evidence="2 3" key="1">
    <citation type="submission" date="2023-11" db="EMBL/GenBank/DDBJ databases">
        <title>Peredibacter starrii A3.12.</title>
        <authorList>
            <person name="Mitchell R.J."/>
        </authorList>
    </citation>
    <scope>NUCLEOTIDE SEQUENCE [LARGE SCALE GENOMIC DNA]</scope>
    <source>
        <strain evidence="2 3">A3.12</strain>
    </source>
</reference>
<protein>
    <recommendedName>
        <fullName evidence="4">Small multidrug resistance protein</fullName>
    </recommendedName>
</protein>
<dbReference type="RefSeq" id="WP_321399670.1">
    <property type="nucleotide sequence ID" value="NZ_CP139487.1"/>
</dbReference>
<keyword evidence="1" id="KW-0812">Transmembrane</keyword>